<dbReference type="Proteomes" id="UP000321157">
    <property type="component" value="Unassembled WGS sequence"/>
</dbReference>
<dbReference type="OrthoDB" id="2768010at2"/>
<dbReference type="EMBL" id="BJXX01000162">
    <property type="protein sequence ID" value="GEN35990.1"/>
    <property type="molecule type" value="Genomic_DNA"/>
</dbReference>
<comment type="caution">
    <text evidence="2">The sequence shown here is derived from an EMBL/GenBank/DDBJ whole genome shotgun (WGS) entry which is preliminary data.</text>
</comment>
<dbReference type="AlphaFoldDB" id="A0A511VAP1"/>
<accession>A0A511VAP1</accession>
<dbReference type="PANTHER" id="PTHR36842:SF1">
    <property type="entry name" value="PROTEIN TOLB"/>
    <property type="match status" value="1"/>
</dbReference>
<evidence type="ECO:0000256" key="1">
    <source>
        <dbReference type="ARBA" id="ARBA00009820"/>
    </source>
</evidence>
<keyword evidence="3" id="KW-1185">Reference proteome</keyword>
<dbReference type="Gene3D" id="2.120.10.30">
    <property type="entry name" value="TolB, C-terminal domain"/>
    <property type="match status" value="2"/>
</dbReference>
<gene>
    <name evidence="2" type="ORF">ADA01nite_34500</name>
</gene>
<protein>
    <recommendedName>
        <fullName evidence="4">Protein TolB</fullName>
    </recommendedName>
</protein>
<evidence type="ECO:0008006" key="4">
    <source>
        <dbReference type="Google" id="ProtNLM"/>
    </source>
</evidence>
<dbReference type="InterPro" id="IPR011042">
    <property type="entry name" value="6-blade_b-propeller_TolB-like"/>
</dbReference>
<dbReference type="InterPro" id="IPR011659">
    <property type="entry name" value="WD40"/>
</dbReference>
<evidence type="ECO:0000313" key="3">
    <source>
        <dbReference type="Proteomes" id="UP000321157"/>
    </source>
</evidence>
<name>A0A511VAP1_9BACL</name>
<organism evidence="2 3">
    <name type="scientific">Aneurinibacillus danicus</name>
    <dbReference type="NCBI Taxonomy" id="267746"/>
    <lineage>
        <taxon>Bacteria</taxon>
        <taxon>Bacillati</taxon>
        <taxon>Bacillota</taxon>
        <taxon>Bacilli</taxon>
        <taxon>Bacillales</taxon>
        <taxon>Paenibacillaceae</taxon>
        <taxon>Aneurinibacillus group</taxon>
        <taxon>Aneurinibacillus</taxon>
    </lineage>
</organism>
<dbReference type="SUPFAM" id="SSF69304">
    <property type="entry name" value="Tricorn protease N-terminal domain"/>
    <property type="match status" value="1"/>
</dbReference>
<comment type="similarity">
    <text evidence="1">Belongs to the TolB family.</text>
</comment>
<evidence type="ECO:0000313" key="2">
    <source>
        <dbReference type="EMBL" id="GEN35990.1"/>
    </source>
</evidence>
<dbReference type="PANTHER" id="PTHR36842">
    <property type="entry name" value="PROTEIN TOLB HOMOLOG"/>
    <property type="match status" value="1"/>
</dbReference>
<proteinExistence type="inferred from homology"/>
<dbReference type="RefSeq" id="WP_146811499.1">
    <property type="nucleotide sequence ID" value="NZ_BJXX01000162.1"/>
</dbReference>
<sequence length="350" mass="39904">MQRKRKAILFVAVVLFGLFVLWGLGFTQEKTRRGVPDGFFEDFDVKGRKAVFAYSSEGNVGIYISDIEGKNVKLLTEAGKDENVHHPVFSPDGKTVLYLATPKNREEMRSALYLINTDGSGKRKLYSPDSLITEAVFAPDGKTIYMLKAETFKNYSPIARQDAHDFDIYSLPVSGGEPKRITQLKDYMLQSLSVSPDGKDIYVTKSDNRNSKTAEDIFAEKHKIFRIPLTHPEKLEAVTTKGITEDIFNISVSPDNRWIAFNTIVNPHPGRNEVFQYELYVMDRKTGEVRRLTYLKKYTGAAVFDERSKWIYFMVDQKFGRGQPVYEWYRATIDGEEVERIAVAVTSQGK</sequence>
<dbReference type="Pfam" id="PF07676">
    <property type="entry name" value="PD40"/>
    <property type="match status" value="2"/>
</dbReference>
<reference evidence="2 3" key="1">
    <citation type="submission" date="2019-07" db="EMBL/GenBank/DDBJ databases">
        <title>Whole genome shotgun sequence of Aneurinibacillus danicus NBRC 102444.</title>
        <authorList>
            <person name="Hosoyama A."/>
            <person name="Uohara A."/>
            <person name="Ohji S."/>
            <person name="Ichikawa N."/>
        </authorList>
    </citation>
    <scope>NUCLEOTIDE SEQUENCE [LARGE SCALE GENOMIC DNA]</scope>
    <source>
        <strain evidence="2 3">NBRC 102444</strain>
    </source>
</reference>